<evidence type="ECO:0000313" key="3">
    <source>
        <dbReference type="EMBL" id="POR34396.1"/>
    </source>
</evidence>
<dbReference type="EMBL" id="PKSG01000527">
    <property type="protein sequence ID" value="POR34396.1"/>
    <property type="molecule type" value="Genomic_DNA"/>
</dbReference>
<accession>A0A2S4KW30</accession>
<evidence type="ECO:0000256" key="1">
    <source>
        <dbReference type="SAM" id="MobiDB-lite"/>
    </source>
</evidence>
<evidence type="ECO:0000256" key="2">
    <source>
        <dbReference type="SAM" id="SignalP"/>
    </source>
</evidence>
<proteinExistence type="predicted"/>
<sequence length="242" mass="26917">MRPWHLLAACGLAPASCWVFPAGLEEGVYVVSLPDASSRNDSSEAVVVRRQEFDGGQDTLPDAPPEDDYPGHDAGPYDEFRAPKNLPLRNLKKHRDRVPVPVSVHGCVFNTPRLMPDEHERARRSLARYCARYLVPAFTAHVSVSSNGQAGSFVCNLGPRAQVCSGREYDWVQRNWLDARCGQLRPGQAEARKWMKWYGRAYPGMIICPDEIETRRIMWHGSPTDSQPGQSDDESASLGAAV</sequence>
<dbReference type="OrthoDB" id="4881694at2759"/>
<dbReference type="AlphaFoldDB" id="A0A2S4KW30"/>
<name>A0A2S4KW30_9HYPO</name>
<reference evidence="3 4" key="1">
    <citation type="submission" date="2018-01" db="EMBL/GenBank/DDBJ databases">
        <title>Harnessing the power of phylogenomics to disentangle the directionality and signatures of interkingdom host jumping in the parasitic fungal genus Tolypocladium.</title>
        <authorList>
            <person name="Quandt C.A."/>
            <person name="Patterson W."/>
            <person name="Spatafora J.W."/>
        </authorList>
    </citation>
    <scope>NUCLEOTIDE SEQUENCE [LARGE SCALE GENOMIC DNA]</scope>
    <source>
        <strain evidence="3 4">NRBC 100945</strain>
    </source>
</reference>
<organism evidence="3 4">
    <name type="scientific">Tolypocladium paradoxum</name>
    <dbReference type="NCBI Taxonomy" id="94208"/>
    <lineage>
        <taxon>Eukaryota</taxon>
        <taxon>Fungi</taxon>
        <taxon>Dikarya</taxon>
        <taxon>Ascomycota</taxon>
        <taxon>Pezizomycotina</taxon>
        <taxon>Sordariomycetes</taxon>
        <taxon>Hypocreomycetidae</taxon>
        <taxon>Hypocreales</taxon>
        <taxon>Ophiocordycipitaceae</taxon>
        <taxon>Tolypocladium</taxon>
    </lineage>
</organism>
<keyword evidence="4" id="KW-1185">Reference proteome</keyword>
<dbReference type="Proteomes" id="UP000237481">
    <property type="component" value="Unassembled WGS sequence"/>
</dbReference>
<dbReference type="STRING" id="94208.A0A2S4KW30"/>
<comment type="caution">
    <text evidence="3">The sequence shown here is derived from an EMBL/GenBank/DDBJ whole genome shotgun (WGS) entry which is preliminary data.</text>
</comment>
<feature type="signal peptide" evidence="2">
    <location>
        <begin position="1"/>
        <end position="17"/>
    </location>
</feature>
<feature type="region of interest" description="Disordered" evidence="1">
    <location>
        <begin position="51"/>
        <end position="76"/>
    </location>
</feature>
<protein>
    <submittedName>
        <fullName evidence="3">Uncharacterized protein</fullName>
    </submittedName>
</protein>
<feature type="region of interest" description="Disordered" evidence="1">
    <location>
        <begin position="220"/>
        <end position="242"/>
    </location>
</feature>
<evidence type="ECO:0000313" key="4">
    <source>
        <dbReference type="Proteomes" id="UP000237481"/>
    </source>
</evidence>
<feature type="chain" id="PRO_5015523830" evidence="2">
    <location>
        <begin position="18"/>
        <end position="242"/>
    </location>
</feature>
<gene>
    <name evidence="3" type="ORF">TPAR_05403</name>
</gene>
<keyword evidence="2" id="KW-0732">Signal</keyword>